<keyword evidence="2" id="KW-0233">DNA recombination</keyword>
<dbReference type="InterPro" id="IPR011109">
    <property type="entry name" value="DNA_bind_recombinase_dom"/>
</dbReference>
<dbReference type="AlphaFoldDB" id="A0A149RWS7"/>
<proteinExistence type="predicted"/>
<evidence type="ECO:0000259" key="3">
    <source>
        <dbReference type="PROSITE" id="PS51736"/>
    </source>
</evidence>
<comment type="caution">
    <text evidence="4">The sequence shown here is derived from an EMBL/GenBank/DDBJ whole genome shotgun (WGS) entry which is preliminary data.</text>
</comment>
<name>A0A149RWS7_GLUOY</name>
<protein>
    <submittedName>
        <fullName evidence="4">Resolvase</fullName>
    </submittedName>
</protein>
<accession>A0A149RWS7</accession>
<dbReference type="Pfam" id="PF07508">
    <property type="entry name" value="Recombinase"/>
    <property type="match status" value="1"/>
</dbReference>
<evidence type="ECO:0000313" key="4">
    <source>
        <dbReference type="EMBL" id="KXV18911.1"/>
    </source>
</evidence>
<gene>
    <name evidence="4" type="ORF">AD934_06355</name>
</gene>
<evidence type="ECO:0000256" key="1">
    <source>
        <dbReference type="ARBA" id="ARBA00023125"/>
    </source>
</evidence>
<dbReference type="CDD" id="cd00338">
    <property type="entry name" value="Ser_Recombinase"/>
    <property type="match status" value="1"/>
</dbReference>
<dbReference type="Proteomes" id="UP000075655">
    <property type="component" value="Unassembled WGS sequence"/>
</dbReference>
<reference evidence="4 5" key="1">
    <citation type="submission" date="2015-06" db="EMBL/GenBank/DDBJ databases">
        <title>Improved classification and identification of acetic acid bacteria using matrix-assisted laser desorption/ionization time-of-flight mass spectrometry; Gluconobacter nephelii and Gluconobacter uchimurae are later heterotypic synonyms of Gluconobacter japonicus and Gluconobacter oxydans, respectively.</title>
        <authorList>
            <person name="Li L."/>
            <person name="Cleenwerck I."/>
            <person name="De Vuyst L."/>
            <person name="Vandamme P."/>
        </authorList>
    </citation>
    <scope>NUCLEOTIDE SEQUENCE [LARGE SCALE GENOMIC DNA]</scope>
    <source>
        <strain evidence="4 5">LMG 1676</strain>
    </source>
</reference>
<dbReference type="PATRIC" id="fig|442.8.peg.521"/>
<dbReference type="PROSITE" id="PS51736">
    <property type="entry name" value="RECOMBINASES_3"/>
    <property type="match status" value="1"/>
</dbReference>
<sequence length="222" mass="23841">MTTTAPLFISYFRVSTARQGASGLGIEAQQRAVALHVAQTGGRELASFTEIESGKNNERPKLAEAMERCRLTGAVLLIAKLDRLSRDAHFLLGLEKAGIDFIAADMPNANRLTVGIMALVAQQEREAISARTKAALAEAKARGQKLGGYRPGARKVDYRLSIEARQKAAEAFRASIGPMVAGLREEGMSLRQIAERMTDQGIRTSKGGTWTAATVSRVLAAS</sequence>
<dbReference type="RefSeq" id="WP_062501051.1">
    <property type="nucleotide sequence ID" value="NZ_LHZG01000160.1"/>
</dbReference>
<evidence type="ECO:0000256" key="2">
    <source>
        <dbReference type="ARBA" id="ARBA00023172"/>
    </source>
</evidence>
<dbReference type="InterPro" id="IPR050639">
    <property type="entry name" value="SSR_resolvase"/>
</dbReference>
<dbReference type="EMBL" id="LHZG01000160">
    <property type="protein sequence ID" value="KXV18911.1"/>
    <property type="molecule type" value="Genomic_DNA"/>
</dbReference>
<feature type="domain" description="Resolvase/invertase-type recombinase catalytic" evidence="3">
    <location>
        <begin position="7"/>
        <end position="143"/>
    </location>
</feature>
<dbReference type="Gene3D" id="3.90.1750.20">
    <property type="entry name" value="Putative Large Serine Recombinase, Chain B, Domain 2"/>
    <property type="match status" value="1"/>
</dbReference>
<dbReference type="Gene3D" id="3.40.50.1390">
    <property type="entry name" value="Resolvase, N-terminal catalytic domain"/>
    <property type="match status" value="1"/>
</dbReference>
<dbReference type="SUPFAM" id="SSF53041">
    <property type="entry name" value="Resolvase-like"/>
    <property type="match status" value="1"/>
</dbReference>
<dbReference type="SMART" id="SM00857">
    <property type="entry name" value="Resolvase"/>
    <property type="match status" value="1"/>
</dbReference>
<dbReference type="InterPro" id="IPR036162">
    <property type="entry name" value="Resolvase-like_N_sf"/>
</dbReference>
<dbReference type="Pfam" id="PF00239">
    <property type="entry name" value="Resolvase"/>
    <property type="match status" value="1"/>
</dbReference>
<dbReference type="GO" id="GO:0000150">
    <property type="term" value="F:DNA strand exchange activity"/>
    <property type="evidence" value="ECO:0007669"/>
    <property type="project" value="InterPro"/>
</dbReference>
<evidence type="ECO:0000313" key="5">
    <source>
        <dbReference type="Proteomes" id="UP000075655"/>
    </source>
</evidence>
<dbReference type="InterPro" id="IPR038109">
    <property type="entry name" value="DNA_bind_recomb_sf"/>
</dbReference>
<dbReference type="GO" id="GO:0003677">
    <property type="term" value="F:DNA binding"/>
    <property type="evidence" value="ECO:0007669"/>
    <property type="project" value="UniProtKB-KW"/>
</dbReference>
<dbReference type="PANTHER" id="PTHR30461:SF2">
    <property type="entry name" value="SERINE RECOMBINASE PINE-RELATED"/>
    <property type="match status" value="1"/>
</dbReference>
<dbReference type="PANTHER" id="PTHR30461">
    <property type="entry name" value="DNA-INVERTASE FROM LAMBDOID PROPHAGE"/>
    <property type="match status" value="1"/>
</dbReference>
<keyword evidence="1" id="KW-0238">DNA-binding</keyword>
<dbReference type="InterPro" id="IPR006119">
    <property type="entry name" value="Resolv_N"/>
</dbReference>
<organism evidence="4 5">
    <name type="scientific">Gluconobacter oxydans</name>
    <name type="common">Gluconobacter suboxydans</name>
    <dbReference type="NCBI Taxonomy" id="442"/>
    <lineage>
        <taxon>Bacteria</taxon>
        <taxon>Pseudomonadati</taxon>
        <taxon>Pseudomonadota</taxon>
        <taxon>Alphaproteobacteria</taxon>
        <taxon>Acetobacterales</taxon>
        <taxon>Acetobacteraceae</taxon>
        <taxon>Gluconobacter</taxon>
    </lineage>
</organism>